<feature type="compositionally biased region" description="Basic and acidic residues" evidence="1">
    <location>
        <begin position="221"/>
        <end position="239"/>
    </location>
</feature>
<feature type="compositionally biased region" description="Basic and acidic residues" evidence="1">
    <location>
        <begin position="163"/>
        <end position="186"/>
    </location>
</feature>
<feature type="compositionally biased region" description="Polar residues" evidence="1">
    <location>
        <begin position="89"/>
        <end position="99"/>
    </location>
</feature>
<proteinExistence type="predicted"/>
<dbReference type="STRING" id="1379870.SD10_00725"/>
<feature type="region of interest" description="Disordered" evidence="1">
    <location>
        <begin position="79"/>
        <end position="245"/>
    </location>
</feature>
<evidence type="ECO:0008006" key="4">
    <source>
        <dbReference type="Google" id="ProtNLM"/>
    </source>
</evidence>
<protein>
    <recommendedName>
        <fullName evidence="4">Outer membrane protein beta-barrel domain-containing protein</fullName>
    </recommendedName>
</protein>
<name>A0A0E3ZT64_9BACT</name>
<feature type="compositionally biased region" description="Polar residues" evidence="1">
    <location>
        <begin position="116"/>
        <end position="145"/>
    </location>
</feature>
<organism evidence="2 3">
    <name type="scientific">Spirosoma radiotolerans</name>
    <dbReference type="NCBI Taxonomy" id="1379870"/>
    <lineage>
        <taxon>Bacteria</taxon>
        <taxon>Pseudomonadati</taxon>
        <taxon>Bacteroidota</taxon>
        <taxon>Cytophagia</taxon>
        <taxon>Cytophagales</taxon>
        <taxon>Cytophagaceae</taxon>
        <taxon>Spirosoma</taxon>
    </lineage>
</organism>
<dbReference type="RefSeq" id="WP_046375234.1">
    <property type="nucleotide sequence ID" value="NZ_CP010429.1"/>
</dbReference>
<dbReference type="Proteomes" id="UP000033054">
    <property type="component" value="Chromosome"/>
</dbReference>
<gene>
    <name evidence="2" type="ORF">SD10_00725</name>
</gene>
<dbReference type="PATRIC" id="fig|1379870.5.peg.157"/>
<dbReference type="HOGENOM" id="CLU_036812_0_0_10"/>
<dbReference type="EMBL" id="CP010429">
    <property type="protein sequence ID" value="AKD53649.1"/>
    <property type="molecule type" value="Genomic_DNA"/>
</dbReference>
<dbReference type="OrthoDB" id="1523584at2"/>
<reference evidence="2 3" key="1">
    <citation type="journal article" date="2014" name="Curr. Microbiol.">
        <title>Spirosoma radiotolerans sp. nov., a gamma-radiation-resistant bacterium isolated from gamma ray-irradiated soil.</title>
        <authorList>
            <person name="Lee J.J."/>
            <person name="Srinivasan S."/>
            <person name="Lim S."/>
            <person name="Joe M."/>
            <person name="Im S."/>
            <person name="Bae S.I."/>
            <person name="Park K.R."/>
            <person name="Han J.H."/>
            <person name="Park S.H."/>
            <person name="Joo B.M."/>
            <person name="Park S.J."/>
            <person name="Kim M.K."/>
        </authorList>
    </citation>
    <scope>NUCLEOTIDE SEQUENCE [LARGE SCALE GENOMIC DNA]</scope>
    <source>
        <strain evidence="2 3">DG5A</strain>
    </source>
</reference>
<evidence type="ECO:0000313" key="2">
    <source>
        <dbReference type="EMBL" id="AKD53649.1"/>
    </source>
</evidence>
<evidence type="ECO:0000313" key="3">
    <source>
        <dbReference type="Proteomes" id="UP000033054"/>
    </source>
</evidence>
<dbReference type="KEGG" id="srd:SD10_00725"/>
<evidence type="ECO:0000256" key="1">
    <source>
        <dbReference type="SAM" id="MobiDB-lite"/>
    </source>
</evidence>
<sequence>MSELTDDQLDGLFRKSAEEFDPPFDPAAWQDMKTRLDTHDRPTPGGGTPLWKTLLRWGLPICLLLLTVGGLYLYRRNAGNRDNLPGKVSTASPTHTSAQPGVAGTATLRPRAAKPQLNNAGSAPTTSTESSAQSVDLTKQSTELTESVGEQPAIASTPTKSANRPDELVTQADETHRPTAIDETKENAGAYRGKTSPSKTKPVPADLAPTVLTKRAATRTNDTKGVRQRTDKTVAERTPARKQARAKWLPNRPSFLAANDAAASLPTFTKRLRKQTAGKAQLTATNTSETFIQPIISQAEPAGLPDVREMTIRPANWPKPLVFTKRPVDLPPTIEAPDEPAMVVPKLPVERGLSVRLAVAPDLSSIGLKNFARPGTNVGVLLEYRLARHWSVQTGIIQSTKIYKASGSEYELNDYYKKGMYTVPQSVDGQCKMLDIPINVRYDFLLKPRSDGRSPSRWFISGGVTSYVIEQEDYVYNYTGYAHKPIPDWNGKSGNYGFSQLNLSVGYERAITKRLSWQIEPFMKMPLKKVGYLNINLISSGTFFSIRYKL</sequence>
<accession>A0A0E3ZT64</accession>
<dbReference type="AlphaFoldDB" id="A0A0E3ZT64"/>
<keyword evidence="3" id="KW-1185">Reference proteome</keyword>